<proteinExistence type="predicted"/>
<evidence type="ECO:0000313" key="1">
    <source>
        <dbReference type="EMBL" id="OGC19014.1"/>
    </source>
</evidence>
<dbReference type="AlphaFoldDB" id="A0A1F4SF21"/>
<evidence type="ECO:0000313" key="2">
    <source>
        <dbReference type="Proteomes" id="UP000178417"/>
    </source>
</evidence>
<reference evidence="1 2" key="1">
    <citation type="journal article" date="2016" name="Nat. Commun.">
        <title>Thousands of microbial genomes shed light on interconnected biogeochemical processes in an aquifer system.</title>
        <authorList>
            <person name="Anantharaman K."/>
            <person name="Brown C.T."/>
            <person name="Hug L.A."/>
            <person name="Sharon I."/>
            <person name="Castelle C.J."/>
            <person name="Probst A.J."/>
            <person name="Thomas B.C."/>
            <person name="Singh A."/>
            <person name="Wilkins M.J."/>
            <person name="Karaoz U."/>
            <person name="Brodie E.L."/>
            <person name="Williams K.H."/>
            <person name="Hubbard S.S."/>
            <person name="Banfield J.F."/>
        </authorList>
    </citation>
    <scope>NUCLEOTIDE SEQUENCE [LARGE SCALE GENOMIC DNA]</scope>
</reference>
<name>A0A1F4SF21_UNCSA</name>
<dbReference type="STRING" id="1802579.A2310_03265"/>
<dbReference type="Proteomes" id="UP000178417">
    <property type="component" value="Unassembled WGS sequence"/>
</dbReference>
<dbReference type="EMBL" id="MEUB01000062">
    <property type="protein sequence ID" value="OGC19014.1"/>
    <property type="molecule type" value="Genomic_DNA"/>
</dbReference>
<protein>
    <submittedName>
        <fullName evidence="1">Uncharacterized protein</fullName>
    </submittedName>
</protein>
<gene>
    <name evidence="1" type="ORF">A2310_03265</name>
</gene>
<sequence length="554" mass="63253">MNGVSGEGPIRGRVPLDVGRIRTIISDVRPSSGMAYQHAINIIAPPLSLYQIRPADLNGRMVEMTARQILNDLRPKKNQQGFLSIERLLDQQMEVTLKNQEASKIAGQPVLVKTSVDRPTKVAAIELLERLKRVGVSNGGIYNYRFSDYIENTLKKVNDLQALSLEDLTEKLSKIFENKHFFKNIDIYFVVKTNNGNRQAIRVIGNGYSHFSDWRSVDTGEIFYPWVSNGSSASTNFKFLPSMEVDSRKKGEIRRQHLGAHQLHSIAPLEAAYGSAPISGTGGEEGVQPEAWVTFKFNEWKPLLFARTEIPEEFFCNPAIHSMFISQDGEYYSLGISNLEDNLMPIENTELRQSFKEFIETFISEKRKMCSNRAFYPAAVEYPSINEFKYDADRTGYRRNIDELLKELMRTVARKIQETVSAEPGKKVEREPKPQSITAPTAPLMAKQPEQVLSDEEKREIIGKGISFIINGQKVKIFEIPFEKFREKKDAVINWLRDEIIAVYDGTERLKGKTKDEIIKLLSLEDDKMEERVGVHPYKWNDFELRLERSGISS</sequence>
<organism evidence="1 2">
    <name type="scientific">candidate division WOR-1 bacterium RIFOXYB2_FULL_37_13</name>
    <dbReference type="NCBI Taxonomy" id="1802579"/>
    <lineage>
        <taxon>Bacteria</taxon>
        <taxon>Bacillati</taxon>
        <taxon>Saganbacteria</taxon>
    </lineage>
</organism>
<accession>A0A1F4SF21</accession>
<comment type="caution">
    <text evidence="1">The sequence shown here is derived from an EMBL/GenBank/DDBJ whole genome shotgun (WGS) entry which is preliminary data.</text>
</comment>